<reference evidence="3" key="1">
    <citation type="submission" date="2017-11" db="EMBL/GenBank/DDBJ databases">
        <title>The sensing device of the deep-sea amphipod.</title>
        <authorList>
            <person name="Kobayashi H."/>
            <person name="Nagahama T."/>
            <person name="Arai W."/>
            <person name="Sasagawa Y."/>
            <person name="Umeda M."/>
            <person name="Hayashi T."/>
            <person name="Nikaido I."/>
            <person name="Watanabe H."/>
            <person name="Oguri K."/>
            <person name="Kitazato H."/>
            <person name="Fujioka K."/>
            <person name="Kido Y."/>
            <person name="Takami H."/>
        </authorList>
    </citation>
    <scope>NUCLEOTIDE SEQUENCE</scope>
    <source>
        <tissue evidence="3">Whole body</tissue>
    </source>
</reference>
<evidence type="ECO:0000256" key="1">
    <source>
        <dbReference type="SAM" id="MobiDB-lite"/>
    </source>
</evidence>
<dbReference type="SUPFAM" id="SSF56672">
    <property type="entry name" value="DNA/RNA polymerases"/>
    <property type="match status" value="1"/>
</dbReference>
<dbReference type="GO" id="GO:0071897">
    <property type="term" value="P:DNA biosynthetic process"/>
    <property type="evidence" value="ECO:0007669"/>
    <property type="project" value="UniProtKB-ARBA"/>
</dbReference>
<dbReference type="InterPro" id="IPR043502">
    <property type="entry name" value="DNA/RNA_pol_sf"/>
</dbReference>
<dbReference type="Pfam" id="PF00078">
    <property type="entry name" value="RVT_1"/>
    <property type="match status" value="1"/>
</dbReference>
<dbReference type="AlphaFoldDB" id="A0A6A7FQK8"/>
<dbReference type="EMBL" id="IACT01001128">
    <property type="protein sequence ID" value="LAC20490.1"/>
    <property type="molecule type" value="mRNA"/>
</dbReference>
<proteinExistence type="evidence at transcript level"/>
<sequence length="246" mass="28143">MHPRILKVVVNQISAALANIFNQSIESQQCRQQWKEANITLIFKKGKKTAPNNYRPFSLTSNLGKLMESIITENIVSYLEENNLIGDTQYGFRHHRSCLTNLLLFFHIIEEIHDTKSPLDIIYLDFQKAFYKVPHQRLLSKLEGIDIRGHTKNWMQSWLSNIKQRVIINGNCSNWANVTSGVPQGSVLCLVLFIIYINDLDTDILTHIGKFAYDTKLGGKASRSKIYRSNSERPKQNRGVGPKVAN</sequence>
<dbReference type="CDD" id="cd01650">
    <property type="entry name" value="RT_nLTR_like"/>
    <property type="match status" value="1"/>
</dbReference>
<name>A0A6A7FQK8_9CRUS</name>
<dbReference type="PANTHER" id="PTHR33332">
    <property type="entry name" value="REVERSE TRANSCRIPTASE DOMAIN-CONTAINING PROTEIN"/>
    <property type="match status" value="1"/>
</dbReference>
<feature type="domain" description="Reverse transcriptase" evidence="2">
    <location>
        <begin position="23"/>
        <end position="246"/>
    </location>
</feature>
<accession>A0A6A7FQK8</accession>
<protein>
    <submittedName>
        <fullName evidence="3">RTJK</fullName>
    </submittedName>
</protein>
<evidence type="ECO:0000259" key="2">
    <source>
        <dbReference type="PROSITE" id="PS50878"/>
    </source>
</evidence>
<evidence type="ECO:0000313" key="3">
    <source>
        <dbReference type="EMBL" id="LAC20490.1"/>
    </source>
</evidence>
<organism evidence="3">
    <name type="scientific">Hirondellea gigas</name>
    <dbReference type="NCBI Taxonomy" id="1518452"/>
    <lineage>
        <taxon>Eukaryota</taxon>
        <taxon>Metazoa</taxon>
        <taxon>Ecdysozoa</taxon>
        <taxon>Arthropoda</taxon>
        <taxon>Crustacea</taxon>
        <taxon>Multicrustacea</taxon>
        <taxon>Malacostraca</taxon>
        <taxon>Eumalacostraca</taxon>
        <taxon>Peracarida</taxon>
        <taxon>Amphipoda</taxon>
        <taxon>Amphilochidea</taxon>
        <taxon>Lysianassida</taxon>
        <taxon>Lysianassidira</taxon>
        <taxon>Lysianassoidea</taxon>
        <taxon>Lysianassidae</taxon>
        <taxon>Hirondellea</taxon>
    </lineage>
</organism>
<feature type="region of interest" description="Disordered" evidence="1">
    <location>
        <begin position="224"/>
        <end position="246"/>
    </location>
</feature>
<dbReference type="PROSITE" id="PS50878">
    <property type="entry name" value="RT_POL"/>
    <property type="match status" value="1"/>
</dbReference>
<dbReference type="InterPro" id="IPR000477">
    <property type="entry name" value="RT_dom"/>
</dbReference>